<dbReference type="PANTHER" id="PTHR31987:SF12">
    <property type="entry name" value="PUTATIVE (AFU_ORTHOLOGUE AFUA_3G10910)-RELATED"/>
    <property type="match status" value="1"/>
</dbReference>
<evidence type="ECO:0000256" key="1">
    <source>
        <dbReference type="SAM" id="MobiDB-lite"/>
    </source>
</evidence>
<feature type="domain" description="Glutaminase A N-terminal" evidence="4">
    <location>
        <begin position="118"/>
        <end position="343"/>
    </location>
</feature>
<evidence type="ECO:0000313" key="5">
    <source>
        <dbReference type="RefSeq" id="XP_001399807.3"/>
    </source>
</evidence>
<sequence>MRPSLAVLAAALQATVGIASSLTPPVLPLIVRNPYLSTWLGNARDEPWTKWPMFYTGEEVGLSLMAHVPSTGTVYPLLGKPHESLSGTQIDFPTYLGANYDASTTNLTYRIDPSTSASHPLEITVSFLSPITPTSTLRQSIPASYVTVHVHGEVSVNVYMDINGGWVSGDTRSHISWQYDAFDAKDNKPALRRWRFQRQSELLFSEIRDRAEWGTLHFTAPADVQFQSGEASAVRKTFLTQGVLDNVNDEVFRAIGDREPVFAFSKSFVLNRKSGPTSASVTFSIALIQDPVVQYASARGLTLMRPLWESWFPSVDALLNFHYHDFSQASALASNYSEQLAKDAYQSGAHDYVDIVALSARQVMGATTFSGTPEDPILFLKEISSNGNFQTIDVIFPAFPFFLYTNPRWLAYLLEPLIEHMLSGQYPNTYAMHDLGTHFPNATGHPDGNDEYMPVEECGNILIMGLAIVNSLRYSEDSAASSIWSTQGESPVLSDDHPGYFPLVSLQAHGGIDKQDGRWGGGIQGQREAERWLQRSYRLWKQWTGYLVEFSLEPENQLSTDDFAGWLALQTNLALKGIVGINAMSKLAEVVGNDEDASYYKDIADTYIAKWEELGMSRDQTHAKLAYDWYGSWTTIYNLYADALLCFHLEGSDTSPHATSGSKQRPLHPHPPHPHKTGFVPRHIYQRQSIWYHNVRQKYGLPLDSRHLYTKTDWEFFSMAVASENVRSEVLESVAKWVNETVTDLPFTDLHNTEGKGEFPGPNFYARPVIGGHFAFLALQRACGGRAMEGLAYLDEGNNVFSTSTLADWKKAAAKAVEEFQTSSEPEESTGEDLRNRRSCETLELENSLLPKLLSIQLLSVGKDPINLKSHYYQPCHPITIYYNHAIPIQ</sequence>
<dbReference type="InterPro" id="IPR033433">
    <property type="entry name" value="GtaA_N"/>
</dbReference>
<dbReference type="KEGG" id="ang:An02g06720"/>
<feature type="chain" id="PRO_5044846624" description="Glutaminase" evidence="2">
    <location>
        <begin position="22"/>
        <end position="890"/>
    </location>
</feature>
<dbReference type="InterPro" id="IPR032514">
    <property type="entry name" value="GtaA_central"/>
</dbReference>
<reference evidence="5" key="1">
    <citation type="submission" date="2025-02" db="EMBL/GenBank/DDBJ databases">
        <authorList>
            <consortium name="NCBI Genome Project"/>
        </authorList>
    </citation>
    <scope>NUCLEOTIDE SEQUENCE</scope>
</reference>
<evidence type="ECO:0000259" key="3">
    <source>
        <dbReference type="Pfam" id="PF16335"/>
    </source>
</evidence>
<dbReference type="GeneID" id="4979162"/>
<keyword evidence="2" id="KW-0732">Signal</keyword>
<reference evidence="5" key="2">
    <citation type="submission" date="2025-08" db="UniProtKB">
        <authorList>
            <consortium name="RefSeq"/>
        </authorList>
    </citation>
    <scope>IDENTIFICATION</scope>
</reference>
<feature type="domain" description="Glutaminase A central" evidence="3">
    <location>
        <begin position="350"/>
        <end position="471"/>
    </location>
</feature>
<feature type="compositionally biased region" description="Basic residues" evidence="1">
    <location>
        <begin position="665"/>
        <end position="676"/>
    </location>
</feature>
<evidence type="ECO:0008006" key="6">
    <source>
        <dbReference type="Google" id="ProtNLM"/>
    </source>
</evidence>
<dbReference type="AlphaFoldDB" id="A0AAJ6QH27"/>
<organism evidence="5">
    <name type="scientific">Aspergillus niger</name>
    <dbReference type="NCBI Taxonomy" id="5061"/>
    <lineage>
        <taxon>Eukaryota</taxon>
        <taxon>Fungi</taxon>
        <taxon>Dikarya</taxon>
        <taxon>Ascomycota</taxon>
        <taxon>Pezizomycotina</taxon>
        <taxon>Eurotiomycetes</taxon>
        <taxon>Eurotiomycetidae</taxon>
        <taxon>Eurotiales</taxon>
        <taxon>Aspergillaceae</taxon>
        <taxon>Aspergillus</taxon>
        <taxon>Aspergillus subgen. Circumdati</taxon>
    </lineage>
</organism>
<dbReference type="Pfam" id="PF17168">
    <property type="entry name" value="DUF5127"/>
    <property type="match status" value="1"/>
</dbReference>
<dbReference type="RefSeq" id="XP_001399807.3">
    <property type="nucleotide sequence ID" value="XM_001399770.3"/>
</dbReference>
<dbReference type="Pfam" id="PF16335">
    <property type="entry name" value="GtaA_6_Hairpin"/>
    <property type="match status" value="3"/>
</dbReference>
<protein>
    <recommendedName>
        <fullName evidence="6">Glutaminase</fullName>
    </recommendedName>
</protein>
<evidence type="ECO:0000259" key="4">
    <source>
        <dbReference type="Pfam" id="PF17168"/>
    </source>
</evidence>
<proteinExistence type="predicted"/>
<feature type="signal peptide" evidence="2">
    <location>
        <begin position="1"/>
        <end position="21"/>
    </location>
</feature>
<dbReference type="InterPro" id="IPR052743">
    <property type="entry name" value="Glutaminase_GtaA"/>
</dbReference>
<evidence type="ECO:0000256" key="2">
    <source>
        <dbReference type="SAM" id="SignalP"/>
    </source>
</evidence>
<feature type="domain" description="Glutaminase A central" evidence="3">
    <location>
        <begin position="527"/>
        <end position="649"/>
    </location>
</feature>
<dbReference type="PANTHER" id="PTHR31987">
    <property type="entry name" value="GLUTAMINASE A-RELATED"/>
    <property type="match status" value="1"/>
</dbReference>
<dbReference type="VEuPathDB" id="FungiDB:An02g06720"/>
<accession>A0AAJ6QH27</accession>
<feature type="region of interest" description="Disordered" evidence="1">
    <location>
        <begin position="818"/>
        <end position="837"/>
    </location>
</feature>
<feature type="region of interest" description="Disordered" evidence="1">
    <location>
        <begin position="656"/>
        <end position="678"/>
    </location>
</feature>
<feature type="domain" description="Glutaminase A central" evidence="3">
    <location>
        <begin position="677"/>
        <end position="777"/>
    </location>
</feature>
<gene>
    <name evidence="5" type="ORF">An02g06720</name>
</gene>
<name>A0AAJ6QH27_ASPNG</name>